<organism evidence="3 4">
    <name type="scientific">Steinernema glaseri</name>
    <dbReference type="NCBI Taxonomy" id="37863"/>
    <lineage>
        <taxon>Eukaryota</taxon>
        <taxon>Metazoa</taxon>
        <taxon>Ecdysozoa</taxon>
        <taxon>Nematoda</taxon>
        <taxon>Chromadorea</taxon>
        <taxon>Rhabditida</taxon>
        <taxon>Tylenchina</taxon>
        <taxon>Panagrolaimomorpha</taxon>
        <taxon>Strongyloidoidea</taxon>
        <taxon>Steinernematidae</taxon>
        <taxon>Steinernema</taxon>
    </lineage>
</organism>
<keyword evidence="1" id="KW-0732">Signal</keyword>
<dbReference type="Proteomes" id="UP000095287">
    <property type="component" value="Unplaced"/>
</dbReference>
<dbReference type="WBParaSite" id="L893_g5374.t1">
    <property type="protein sequence ID" value="L893_g5374.t1"/>
    <property type="gene ID" value="L893_g5374"/>
</dbReference>
<dbReference type="InterPro" id="IPR006342">
    <property type="entry name" value="FkbM_mtfrase"/>
</dbReference>
<dbReference type="Pfam" id="PF05050">
    <property type="entry name" value="Methyltransf_21"/>
    <property type="match status" value="1"/>
</dbReference>
<evidence type="ECO:0000313" key="3">
    <source>
        <dbReference type="Proteomes" id="UP000095287"/>
    </source>
</evidence>
<evidence type="ECO:0000259" key="2">
    <source>
        <dbReference type="Pfam" id="PF05050"/>
    </source>
</evidence>
<keyword evidence="3" id="KW-1185">Reference proteome</keyword>
<dbReference type="AlphaFoldDB" id="A0A1I8AGY2"/>
<accession>A0A1I8AGY2</accession>
<feature type="chain" id="PRO_5009314711" evidence="1">
    <location>
        <begin position="22"/>
        <end position="286"/>
    </location>
</feature>
<protein>
    <submittedName>
        <fullName evidence="4">Methyltransf_21 domain-containing protein</fullName>
    </submittedName>
</protein>
<dbReference type="PANTHER" id="PTHR22989:SF3">
    <property type="entry name" value="METHYLTRANSFERASE FKBM DOMAIN-CONTAINING PROTEIN"/>
    <property type="match status" value="1"/>
</dbReference>
<dbReference type="PANTHER" id="PTHR22989">
    <property type="entry name" value="UNCHARACTERIZED DUF13 C.ELEGANS"/>
    <property type="match status" value="1"/>
</dbReference>
<feature type="domain" description="Methyltransferase FkbM" evidence="2">
    <location>
        <begin position="50"/>
        <end position="250"/>
    </location>
</feature>
<sequence>MRRQLCAILVTIIVMSAFVYKFPEDRVQSLAEEYSSCLEEEFKRLAFEIFWDYGHEVIQKCKNKVPLRVDKIKQFQNLDEFKFILEPTAPLDDCIIITLGIGHDVTVETEWKKSFYRKCQFYGADPIVEKNKEMFEPIGTFYNFAVGNSSSFEKAIVKEDPNSGVYTEKSFRHVEFVEFLKEQVKLEANTLIDHLLLDVEYMEYSMLQYFRVGGPLDRNGYTICQWNAEFHKPDKMQKELFAKFMQQIAKEGRYLPIVHDDVGWWGRMYFVNVKDARCLKRYGHLL</sequence>
<evidence type="ECO:0000256" key="1">
    <source>
        <dbReference type="SAM" id="SignalP"/>
    </source>
</evidence>
<reference evidence="4" key="1">
    <citation type="submission" date="2016-11" db="UniProtKB">
        <authorList>
            <consortium name="WormBaseParasite"/>
        </authorList>
    </citation>
    <scope>IDENTIFICATION</scope>
</reference>
<feature type="signal peptide" evidence="1">
    <location>
        <begin position="1"/>
        <end position="21"/>
    </location>
</feature>
<name>A0A1I8AGY2_9BILA</name>
<evidence type="ECO:0000313" key="4">
    <source>
        <dbReference type="WBParaSite" id="L893_g5374.t1"/>
    </source>
</evidence>
<proteinExistence type="predicted"/>